<dbReference type="KEGG" id="egl:EGR_03775"/>
<dbReference type="GeneID" id="36339490"/>
<evidence type="ECO:0000256" key="2">
    <source>
        <dbReference type="ARBA" id="ARBA00022837"/>
    </source>
</evidence>
<dbReference type="Gene3D" id="1.10.238.10">
    <property type="entry name" value="EF-hand"/>
    <property type="match status" value="2"/>
</dbReference>
<accession>W6V4Z2</accession>
<comment type="caution">
    <text evidence="4">The sequence shown here is derived from an EMBL/GenBank/DDBJ whole genome shotgun (WGS) entry which is preliminary data.</text>
</comment>
<feature type="domain" description="EF-hand" evidence="3">
    <location>
        <begin position="84"/>
        <end position="119"/>
    </location>
</feature>
<dbReference type="Pfam" id="PF13499">
    <property type="entry name" value="EF-hand_7"/>
    <property type="match status" value="2"/>
</dbReference>
<dbReference type="CDD" id="cd00051">
    <property type="entry name" value="EFh"/>
    <property type="match status" value="2"/>
</dbReference>
<protein>
    <submittedName>
        <fullName evidence="4">Calmodulin</fullName>
    </submittedName>
</protein>
<keyword evidence="2" id="KW-0106">Calcium</keyword>
<evidence type="ECO:0000259" key="3">
    <source>
        <dbReference type="PROSITE" id="PS50222"/>
    </source>
</evidence>
<dbReference type="FunFam" id="1.10.238.10:FF:000178">
    <property type="entry name" value="Calmodulin-2 A"/>
    <property type="match status" value="1"/>
</dbReference>
<dbReference type="InterPro" id="IPR018247">
    <property type="entry name" value="EF_Hand_1_Ca_BS"/>
</dbReference>
<evidence type="ECO:0000256" key="1">
    <source>
        <dbReference type="ARBA" id="ARBA00022737"/>
    </source>
</evidence>
<dbReference type="PROSITE" id="PS00303">
    <property type="entry name" value="S100_CABP"/>
    <property type="match status" value="1"/>
</dbReference>
<dbReference type="EMBL" id="APAU02000021">
    <property type="protein sequence ID" value="EUB61289.1"/>
    <property type="molecule type" value="Genomic_DNA"/>
</dbReference>
<feature type="domain" description="EF-hand" evidence="3">
    <location>
        <begin position="10"/>
        <end position="45"/>
    </location>
</feature>
<dbReference type="RefSeq" id="XP_024352485.1">
    <property type="nucleotide sequence ID" value="XM_024493024.1"/>
</dbReference>
<evidence type="ECO:0000313" key="4">
    <source>
        <dbReference type="EMBL" id="EUB61289.1"/>
    </source>
</evidence>
<dbReference type="PROSITE" id="PS00018">
    <property type="entry name" value="EF_HAND_1"/>
    <property type="match status" value="4"/>
</dbReference>
<dbReference type="PANTHER" id="PTHR23048">
    <property type="entry name" value="MYOSIN LIGHT CHAIN 1, 3"/>
    <property type="match status" value="1"/>
</dbReference>
<dbReference type="AlphaFoldDB" id="W6V4Z2"/>
<dbReference type="SUPFAM" id="SSF47473">
    <property type="entry name" value="EF-hand"/>
    <property type="match status" value="1"/>
</dbReference>
<dbReference type="STRING" id="6210.W6V4Z2"/>
<keyword evidence="1" id="KW-0677">Repeat</keyword>
<dbReference type="GO" id="GO:0016460">
    <property type="term" value="C:myosin II complex"/>
    <property type="evidence" value="ECO:0007669"/>
    <property type="project" value="TreeGrafter"/>
</dbReference>
<dbReference type="GO" id="GO:0005509">
    <property type="term" value="F:calcium ion binding"/>
    <property type="evidence" value="ECO:0007669"/>
    <property type="project" value="InterPro"/>
</dbReference>
<dbReference type="OrthoDB" id="6056548at2759"/>
<name>W6V4Z2_ECHGR</name>
<keyword evidence="5" id="KW-1185">Reference proteome</keyword>
<dbReference type="InterPro" id="IPR002048">
    <property type="entry name" value="EF_hand_dom"/>
</dbReference>
<reference evidence="4 5" key="1">
    <citation type="journal article" date="2013" name="Nat. Genet.">
        <title>The genome of the hydatid tapeworm Echinococcus granulosus.</title>
        <authorList>
            <person name="Zheng H."/>
            <person name="Zhang W."/>
            <person name="Zhang L."/>
            <person name="Zhang Z."/>
            <person name="Li J."/>
            <person name="Lu G."/>
            <person name="Zhu Y."/>
            <person name="Wang Y."/>
            <person name="Huang Y."/>
            <person name="Liu J."/>
            <person name="Kang H."/>
            <person name="Chen J."/>
            <person name="Wang L."/>
            <person name="Chen A."/>
            <person name="Yu S."/>
            <person name="Gao Z."/>
            <person name="Jin L."/>
            <person name="Gu W."/>
            <person name="Wang Z."/>
            <person name="Zhao L."/>
            <person name="Shi B."/>
            <person name="Wen H."/>
            <person name="Lin R."/>
            <person name="Jones M.K."/>
            <person name="Brejova B."/>
            <person name="Vinar T."/>
            <person name="Zhao G."/>
            <person name="McManus D.P."/>
            <person name="Chen Z."/>
            <person name="Zhou Y."/>
            <person name="Wang S."/>
        </authorList>
    </citation>
    <scope>NUCLEOTIDE SEQUENCE [LARGE SCALE GENOMIC DNA]</scope>
</reference>
<evidence type="ECO:0000313" key="5">
    <source>
        <dbReference type="Proteomes" id="UP000019149"/>
    </source>
</evidence>
<feature type="domain" description="EF-hand" evidence="3">
    <location>
        <begin position="46"/>
        <end position="81"/>
    </location>
</feature>
<dbReference type="CTD" id="36339490"/>
<dbReference type="InterPro" id="IPR001751">
    <property type="entry name" value="S100/CaBP7/8-like_CS"/>
</dbReference>
<dbReference type="OMA" id="MHNASSP"/>
<dbReference type="InterPro" id="IPR011992">
    <property type="entry name" value="EF-hand-dom_pair"/>
</dbReference>
<gene>
    <name evidence="4" type="ORF">EGR_03775</name>
</gene>
<dbReference type="InterPro" id="IPR050230">
    <property type="entry name" value="CALM/Myosin/TropC-like"/>
</dbReference>
<organism evidence="4 5">
    <name type="scientific">Echinococcus granulosus</name>
    <name type="common">Hydatid tapeworm</name>
    <dbReference type="NCBI Taxonomy" id="6210"/>
    <lineage>
        <taxon>Eukaryota</taxon>
        <taxon>Metazoa</taxon>
        <taxon>Spiralia</taxon>
        <taxon>Lophotrochozoa</taxon>
        <taxon>Platyhelminthes</taxon>
        <taxon>Cestoda</taxon>
        <taxon>Eucestoda</taxon>
        <taxon>Cyclophyllidea</taxon>
        <taxon>Taeniidae</taxon>
        <taxon>Echinococcus</taxon>
        <taxon>Echinococcus granulosus group</taxon>
    </lineage>
</organism>
<dbReference type="PROSITE" id="PS50222">
    <property type="entry name" value="EF_HAND_2"/>
    <property type="match status" value="4"/>
</dbReference>
<proteinExistence type="predicted"/>
<sequence>MHNASSPSEESLEELREVFALFDRDHNGYMSLSELKTMMKQFNRACTADEAKEIFSNLDKNHDGRIDFREFVSLMQPLLDESKSGDFYFRIAFAFFDKNDDGSITTAELKQLLHNLHLKLTDNEVEEMILEADLDRNGIISYEEFKNMMGRSHP</sequence>
<dbReference type="Proteomes" id="UP000019149">
    <property type="component" value="Unassembled WGS sequence"/>
</dbReference>
<dbReference type="PANTHER" id="PTHR23048:SF0">
    <property type="entry name" value="CALMODULIN LIKE 3"/>
    <property type="match status" value="1"/>
</dbReference>
<feature type="domain" description="EF-hand" evidence="3">
    <location>
        <begin position="120"/>
        <end position="154"/>
    </location>
</feature>
<dbReference type="SMART" id="SM00054">
    <property type="entry name" value="EFh"/>
    <property type="match status" value="4"/>
</dbReference>